<feature type="compositionally biased region" description="Low complexity" evidence="1">
    <location>
        <begin position="161"/>
        <end position="170"/>
    </location>
</feature>
<accession>R7SA81</accession>
<dbReference type="Pfam" id="PF01693">
    <property type="entry name" value="Cauli_VI"/>
    <property type="match status" value="1"/>
</dbReference>
<reference evidence="4" key="1">
    <citation type="journal article" date="2012" name="Science">
        <title>The Paleozoic origin of enzymatic lignin decomposition reconstructed from 31 fungal genomes.</title>
        <authorList>
            <person name="Floudas D."/>
            <person name="Binder M."/>
            <person name="Riley R."/>
            <person name="Barry K."/>
            <person name="Blanchette R.A."/>
            <person name="Henrissat B."/>
            <person name="Martinez A.T."/>
            <person name="Otillar R."/>
            <person name="Spatafora J.W."/>
            <person name="Yadav J.S."/>
            <person name="Aerts A."/>
            <person name="Benoit I."/>
            <person name="Boyd A."/>
            <person name="Carlson A."/>
            <person name="Copeland A."/>
            <person name="Coutinho P.M."/>
            <person name="de Vries R.P."/>
            <person name="Ferreira P."/>
            <person name="Findley K."/>
            <person name="Foster B."/>
            <person name="Gaskell J."/>
            <person name="Glotzer D."/>
            <person name="Gorecki P."/>
            <person name="Heitman J."/>
            <person name="Hesse C."/>
            <person name="Hori C."/>
            <person name="Igarashi K."/>
            <person name="Jurgens J.A."/>
            <person name="Kallen N."/>
            <person name="Kersten P."/>
            <person name="Kohler A."/>
            <person name="Kuees U."/>
            <person name="Kumar T.K.A."/>
            <person name="Kuo A."/>
            <person name="LaButti K."/>
            <person name="Larrondo L.F."/>
            <person name="Lindquist E."/>
            <person name="Ling A."/>
            <person name="Lombard V."/>
            <person name="Lucas S."/>
            <person name="Lundell T."/>
            <person name="Martin R."/>
            <person name="McLaughlin D.J."/>
            <person name="Morgenstern I."/>
            <person name="Morin E."/>
            <person name="Murat C."/>
            <person name="Nagy L.G."/>
            <person name="Nolan M."/>
            <person name="Ohm R.A."/>
            <person name="Patyshakuliyeva A."/>
            <person name="Rokas A."/>
            <person name="Ruiz-Duenas F.J."/>
            <person name="Sabat G."/>
            <person name="Salamov A."/>
            <person name="Samejima M."/>
            <person name="Schmutz J."/>
            <person name="Slot J.C."/>
            <person name="St John F."/>
            <person name="Stenlid J."/>
            <person name="Sun H."/>
            <person name="Sun S."/>
            <person name="Syed K."/>
            <person name="Tsang A."/>
            <person name="Wiebenga A."/>
            <person name="Young D."/>
            <person name="Pisabarro A."/>
            <person name="Eastwood D.C."/>
            <person name="Martin F."/>
            <person name="Cullen D."/>
            <person name="Grigoriev I.V."/>
            <person name="Hibbett D.S."/>
        </authorList>
    </citation>
    <scope>NUCLEOTIDE SEQUENCE [LARGE SCALE GENOMIC DNA]</scope>
    <source>
        <strain evidence="4">FP-101664</strain>
    </source>
</reference>
<organism evidence="3 4">
    <name type="scientific">Trametes versicolor (strain FP-101664)</name>
    <name type="common">White-rot fungus</name>
    <name type="synonym">Coriolus versicolor</name>
    <dbReference type="NCBI Taxonomy" id="717944"/>
    <lineage>
        <taxon>Eukaryota</taxon>
        <taxon>Fungi</taxon>
        <taxon>Dikarya</taxon>
        <taxon>Basidiomycota</taxon>
        <taxon>Agaricomycotina</taxon>
        <taxon>Agaricomycetes</taxon>
        <taxon>Polyporales</taxon>
        <taxon>Polyporaceae</taxon>
        <taxon>Trametes</taxon>
    </lineage>
</organism>
<dbReference type="Proteomes" id="UP000054317">
    <property type="component" value="Unassembled WGS sequence"/>
</dbReference>
<protein>
    <recommendedName>
        <fullName evidence="2">Ribonuclease H1 N-terminal domain-containing protein</fullName>
    </recommendedName>
</protein>
<dbReference type="KEGG" id="tvs:TRAVEDRAFT_54294"/>
<evidence type="ECO:0000256" key="1">
    <source>
        <dbReference type="SAM" id="MobiDB-lite"/>
    </source>
</evidence>
<dbReference type="InterPro" id="IPR011320">
    <property type="entry name" value="RNase_H1_N"/>
</dbReference>
<evidence type="ECO:0000259" key="2">
    <source>
        <dbReference type="Pfam" id="PF01693"/>
    </source>
</evidence>
<dbReference type="RefSeq" id="XP_008045404.1">
    <property type="nucleotide sequence ID" value="XM_008047213.1"/>
</dbReference>
<proteinExistence type="predicted"/>
<dbReference type="AlphaFoldDB" id="R7SA81"/>
<evidence type="ECO:0000313" key="3">
    <source>
        <dbReference type="EMBL" id="EIW51874.1"/>
    </source>
</evidence>
<dbReference type="OrthoDB" id="2658750at2759"/>
<feature type="region of interest" description="Disordered" evidence="1">
    <location>
        <begin position="35"/>
        <end position="57"/>
    </location>
</feature>
<evidence type="ECO:0000313" key="4">
    <source>
        <dbReference type="Proteomes" id="UP000054317"/>
    </source>
</evidence>
<dbReference type="InterPro" id="IPR037056">
    <property type="entry name" value="RNase_H1_N_sf"/>
</dbReference>
<sequence>MQRRVLSGAGHAIARYDASSTCGAYLIGSRLKQDAPASQPGLMRTPATEPAPVGDDTLPDLSQLAISPSVSSSVLFGDEDNDFLPVSPRPPLSPLPDTLLPHPVFTQGLRPGGELTPARGVTVNITVHAAHASVAVNTATRTGEVRTPRYRRRTAVARTPTGTSTTSGSGVHAQPTPPVTTTKTQEYTLRGGGKVIAWNPALEHIEPCDARHSRRWYIVTAGLRVGIWKSWLAMEDYIDVPGKCYQSYEHRDEAEKDYYEAKRDGRVRLLIK</sequence>
<dbReference type="EMBL" id="JH711798">
    <property type="protein sequence ID" value="EIW51874.1"/>
    <property type="molecule type" value="Genomic_DNA"/>
</dbReference>
<feature type="domain" description="Ribonuclease H1 N-terminal" evidence="2">
    <location>
        <begin position="216"/>
        <end position="256"/>
    </location>
</feature>
<feature type="region of interest" description="Disordered" evidence="1">
    <location>
        <begin position="157"/>
        <end position="183"/>
    </location>
</feature>
<dbReference type="GeneID" id="19417360"/>
<keyword evidence="4" id="KW-1185">Reference proteome</keyword>
<gene>
    <name evidence="3" type="ORF">TRAVEDRAFT_54294</name>
</gene>
<name>R7SA81_TRAVS</name>
<dbReference type="Gene3D" id="3.40.970.10">
    <property type="entry name" value="Ribonuclease H1, N-terminal domain"/>
    <property type="match status" value="1"/>
</dbReference>